<evidence type="ECO:0000313" key="4">
    <source>
        <dbReference type="EMBL" id="VVD77368.1"/>
    </source>
</evidence>
<evidence type="ECO:0000256" key="3">
    <source>
        <dbReference type="ARBA" id="ARBA00033787"/>
    </source>
</evidence>
<dbReference type="Gene3D" id="3.30.2320.10">
    <property type="entry name" value="hypothetical protein PF0899 domain"/>
    <property type="match status" value="1"/>
</dbReference>
<keyword evidence="5" id="KW-1185">Reference proteome</keyword>
<comment type="similarity">
    <text evidence="2">Belongs to the encapsulin family. Family 1 subfamily.</text>
</comment>
<dbReference type="PANTHER" id="PTHR37165:SF1">
    <property type="entry name" value="TYPE 1 ENCAPSULIN SHELL PROTEIN"/>
    <property type="match status" value="1"/>
</dbReference>
<dbReference type="InterPro" id="IPR007544">
    <property type="entry name" value="ENCAP"/>
</dbReference>
<proteinExistence type="inferred from homology"/>
<dbReference type="NCBIfam" id="NF041155">
    <property type="entry name" value="encap_f1"/>
    <property type="match status" value="1"/>
</dbReference>
<evidence type="ECO:0000256" key="1">
    <source>
        <dbReference type="ARBA" id="ARBA00033738"/>
    </source>
</evidence>
<evidence type="ECO:0000313" key="5">
    <source>
        <dbReference type="Proteomes" id="UP000366945"/>
    </source>
</evidence>
<name>A0A5E4SSK9_9BURK</name>
<protein>
    <submittedName>
        <fullName evidence="4">Bacteriocin</fullName>
    </submittedName>
</protein>
<reference evidence="4 5" key="1">
    <citation type="submission" date="2019-08" db="EMBL/GenBank/DDBJ databases">
        <authorList>
            <person name="Peeters C."/>
        </authorList>
    </citation>
    <scope>NUCLEOTIDE SEQUENCE [LARGE SCALE GENOMIC DNA]</scope>
    <source>
        <strain evidence="4 5">LMG 31114</strain>
    </source>
</reference>
<gene>
    <name evidence="4" type="ORF">PPN31114_00944</name>
</gene>
<evidence type="ECO:0000256" key="2">
    <source>
        <dbReference type="ARBA" id="ARBA00033743"/>
    </source>
</evidence>
<dbReference type="PANTHER" id="PTHR37165">
    <property type="entry name" value="PEPTIDASE U56 FAMILY"/>
    <property type="match status" value="1"/>
</dbReference>
<comment type="subcellular location">
    <subcellularLocation>
        <location evidence="1">Encapsulin nanocompartment</location>
    </subcellularLocation>
</comment>
<dbReference type="AlphaFoldDB" id="A0A5E4SSK9"/>
<dbReference type="Proteomes" id="UP000366945">
    <property type="component" value="Unassembled WGS sequence"/>
</dbReference>
<accession>A0A5E4SSK9</accession>
<organism evidence="4 5">
    <name type="scientific">Pandoraea pneumonica</name>
    <dbReference type="NCBI Taxonomy" id="2508299"/>
    <lineage>
        <taxon>Bacteria</taxon>
        <taxon>Pseudomonadati</taxon>
        <taxon>Pseudomonadota</taxon>
        <taxon>Betaproteobacteria</taxon>
        <taxon>Burkholderiales</taxon>
        <taxon>Burkholderiaceae</taxon>
        <taxon>Pandoraea</taxon>
    </lineage>
</organism>
<keyword evidence="3" id="KW-1284">Encapsulin nanocompartment</keyword>
<dbReference type="PIRSF" id="PIRSF019254">
    <property type="entry name" value="CFP29"/>
    <property type="match status" value="1"/>
</dbReference>
<dbReference type="Pfam" id="PF04454">
    <property type="entry name" value="Linocin_M18"/>
    <property type="match status" value="1"/>
</dbReference>
<dbReference type="GeneID" id="300403002"/>
<dbReference type="EMBL" id="CABPSK010000001">
    <property type="protein sequence ID" value="VVD77368.1"/>
    <property type="molecule type" value="Genomic_DNA"/>
</dbReference>
<dbReference type="RefSeq" id="WP_150678294.1">
    <property type="nucleotide sequence ID" value="NZ_CABPSK010000001.1"/>
</dbReference>
<dbReference type="InterPro" id="IPR051429">
    <property type="entry name" value="Encapsulin_nc"/>
</dbReference>
<dbReference type="GO" id="GO:0140737">
    <property type="term" value="C:encapsulin nanocompartment"/>
    <property type="evidence" value="ECO:0007669"/>
    <property type="project" value="UniProtKB-SubCell"/>
</dbReference>
<sequence length="275" mass="29488">MNNLHRELAPISNAAWEQIEEEVARTFKRTVAARRVVDVKGPGGLALAGVGTGHQKSIASPLKGVDARQRQVLPLVVLRVPFELSREAIDDVERGANDSDWQPAKDAAIKLAYAEDRAIFDGYKAAQIIGVREGTSNPVLPLPKDIADYPTVIAKALEQLRLEGVDGPYSVLLGADAYTAVAEANDQGYPILEHIGHIVSGEIIWAPAIDGGAIVSTRGGDYEMHIGQDLSIGYLDHNAETVRLYLEETFTFLMLTAEASVSVAPGVAAKTAKAK</sequence>
<dbReference type="Gene3D" id="3.30.2400.30">
    <property type="match status" value="1"/>
</dbReference>
<dbReference type="OrthoDB" id="2922at2"/>